<proteinExistence type="inferred from homology"/>
<accession>A0A923IF33</accession>
<name>A0A923IF33_9FIRM</name>
<dbReference type="AlphaFoldDB" id="A0A923IF33"/>
<evidence type="ECO:0000256" key="1">
    <source>
        <dbReference type="ARBA" id="ARBA00001974"/>
    </source>
</evidence>
<keyword evidence="10" id="KW-1185">Reference proteome</keyword>
<dbReference type="InterPro" id="IPR029041">
    <property type="entry name" value="FAD-linked_oxidoreductase-like"/>
</dbReference>
<evidence type="ECO:0000256" key="2">
    <source>
        <dbReference type="ARBA" id="ARBA00004777"/>
    </source>
</evidence>
<protein>
    <recommendedName>
        <fullName evidence="8">Methylenetetrahydrofolate reductase</fullName>
    </recommendedName>
</protein>
<dbReference type="InterPro" id="IPR003171">
    <property type="entry name" value="Mehydrof_redctse-like"/>
</dbReference>
<dbReference type="RefSeq" id="WP_186888568.1">
    <property type="nucleotide sequence ID" value="NZ_JACONZ010000004.1"/>
</dbReference>
<dbReference type="Gene3D" id="3.20.20.220">
    <property type="match status" value="1"/>
</dbReference>
<dbReference type="Pfam" id="PF02219">
    <property type="entry name" value="MTHFR"/>
    <property type="match status" value="1"/>
</dbReference>
<evidence type="ECO:0000313" key="10">
    <source>
        <dbReference type="Proteomes" id="UP000659630"/>
    </source>
</evidence>
<dbReference type="GO" id="GO:0071949">
    <property type="term" value="F:FAD binding"/>
    <property type="evidence" value="ECO:0007669"/>
    <property type="project" value="TreeGrafter"/>
</dbReference>
<dbReference type="EMBL" id="JACONZ010000004">
    <property type="protein sequence ID" value="MBC5582225.1"/>
    <property type="molecule type" value="Genomic_DNA"/>
</dbReference>
<evidence type="ECO:0000256" key="8">
    <source>
        <dbReference type="RuleBase" id="RU003862"/>
    </source>
</evidence>
<dbReference type="GO" id="GO:0005829">
    <property type="term" value="C:cytosol"/>
    <property type="evidence" value="ECO:0007669"/>
    <property type="project" value="TreeGrafter"/>
</dbReference>
<dbReference type="GO" id="GO:0106312">
    <property type="term" value="F:methylenetetrahydrofolate reductase (NADH) activity"/>
    <property type="evidence" value="ECO:0007669"/>
    <property type="project" value="UniProtKB-EC"/>
</dbReference>
<evidence type="ECO:0000256" key="7">
    <source>
        <dbReference type="ARBA" id="ARBA00048628"/>
    </source>
</evidence>
<comment type="caution">
    <text evidence="9">The sequence shown here is derived from an EMBL/GenBank/DDBJ whole genome shotgun (WGS) entry which is preliminary data.</text>
</comment>
<dbReference type="GO" id="GO:0009086">
    <property type="term" value="P:methionine biosynthetic process"/>
    <property type="evidence" value="ECO:0007669"/>
    <property type="project" value="TreeGrafter"/>
</dbReference>
<reference evidence="9" key="1">
    <citation type="submission" date="2020-08" db="EMBL/GenBank/DDBJ databases">
        <title>Genome public.</title>
        <authorList>
            <person name="Liu C."/>
            <person name="Sun Q."/>
        </authorList>
    </citation>
    <scope>NUCLEOTIDE SEQUENCE</scope>
    <source>
        <strain evidence="9">BX8</strain>
    </source>
</reference>
<comment type="catalytic activity">
    <reaction evidence="7">
        <text>(6S)-5-methyl-5,6,7,8-tetrahydrofolate + NAD(+) = (6R)-5,10-methylene-5,6,7,8-tetrahydrofolate + NADH + H(+)</text>
        <dbReference type="Rhea" id="RHEA:19821"/>
        <dbReference type="ChEBI" id="CHEBI:15378"/>
        <dbReference type="ChEBI" id="CHEBI:15636"/>
        <dbReference type="ChEBI" id="CHEBI:18608"/>
        <dbReference type="ChEBI" id="CHEBI:57540"/>
        <dbReference type="ChEBI" id="CHEBI:57945"/>
        <dbReference type="EC" id="1.5.1.54"/>
    </reaction>
    <physiologicalReaction direction="right-to-left" evidence="7">
        <dbReference type="Rhea" id="RHEA:19823"/>
    </physiologicalReaction>
</comment>
<evidence type="ECO:0000313" key="9">
    <source>
        <dbReference type="EMBL" id="MBC5582225.1"/>
    </source>
</evidence>
<dbReference type="CDD" id="cd00537">
    <property type="entry name" value="MTHFR"/>
    <property type="match status" value="1"/>
</dbReference>
<comment type="pathway">
    <text evidence="2 8">One-carbon metabolism; tetrahydrofolate interconversion.</text>
</comment>
<evidence type="ECO:0000256" key="4">
    <source>
        <dbReference type="ARBA" id="ARBA00022630"/>
    </source>
</evidence>
<organism evidence="9 10">
    <name type="scientific">Anaerofilum hominis</name>
    <dbReference type="NCBI Taxonomy" id="2763016"/>
    <lineage>
        <taxon>Bacteria</taxon>
        <taxon>Bacillati</taxon>
        <taxon>Bacillota</taxon>
        <taxon>Clostridia</taxon>
        <taxon>Eubacteriales</taxon>
        <taxon>Oscillospiraceae</taxon>
        <taxon>Anaerofilum</taxon>
    </lineage>
</organism>
<comment type="cofactor">
    <cofactor evidence="1 8">
        <name>FAD</name>
        <dbReference type="ChEBI" id="CHEBI:57692"/>
    </cofactor>
</comment>
<comment type="similarity">
    <text evidence="3 8">Belongs to the methylenetetrahydrofolate reductase family.</text>
</comment>
<evidence type="ECO:0000256" key="3">
    <source>
        <dbReference type="ARBA" id="ARBA00006743"/>
    </source>
</evidence>
<dbReference type="PANTHER" id="PTHR45754:SF3">
    <property type="entry name" value="METHYLENETETRAHYDROFOLATE REDUCTASE (NADPH)"/>
    <property type="match status" value="1"/>
</dbReference>
<keyword evidence="6 8" id="KW-0560">Oxidoreductase</keyword>
<dbReference type="SUPFAM" id="SSF51730">
    <property type="entry name" value="FAD-linked oxidoreductase"/>
    <property type="match status" value="1"/>
</dbReference>
<dbReference type="Proteomes" id="UP000659630">
    <property type="component" value="Unassembled WGS sequence"/>
</dbReference>
<evidence type="ECO:0000256" key="5">
    <source>
        <dbReference type="ARBA" id="ARBA00022827"/>
    </source>
</evidence>
<evidence type="ECO:0000256" key="6">
    <source>
        <dbReference type="ARBA" id="ARBA00023002"/>
    </source>
</evidence>
<dbReference type="GO" id="GO:0035999">
    <property type="term" value="P:tetrahydrofolate interconversion"/>
    <property type="evidence" value="ECO:0007669"/>
    <property type="project" value="TreeGrafter"/>
</dbReference>
<keyword evidence="4 8" id="KW-0285">Flavoprotein</keyword>
<dbReference type="PANTHER" id="PTHR45754">
    <property type="entry name" value="METHYLENETETRAHYDROFOLATE REDUCTASE"/>
    <property type="match status" value="1"/>
</dbReference>
<sequence>MRIHELFAGEKPVFSLEVFPPKKNGSIEGMYRTLAELADLRPDYISVTYGAGGTAAGLSCELSSHVKHRLGIEPLAHLTCINSSRSQVEQVLDRLRDEQIENVLALRGDRVPGLEPKSDFSHADELMRFVSGRYDLSLAGACYPEGHPDSESLQADVESLRRKQEAGAKHLVTQLFFDTDPYFRFLDRAAAAGVTLPVQPGVMPIVKLGQIQRTVALSSASLPASFSKMITRYEYDADGLYKAGIQYAVSQCLALLAGGAPGVHIYTMNNADVARQVYQGIRGALDREEGRT</sequence>
<keyword evidence="5 8" id="KW-0274">FAD</keyword>
<gene>
    <name evidence="9" type="ORF">H8S23_11975</name>
</gene>